<gene>
    <name evidence="1" type="ORF">ACE5LO_11575</name>
</gene>
<comment type="caution">
    <text evidence="1">The sequence shown here is derived from an EMBL/GenBank/DDBJ whole genome shotgun (WGS) entry which is preliminary data.</text>
</comment>
<dbReference type="EMBL" id="JBHIRY010000009">
    <property type="protein sequence ID" value="MFB5761031.1"/>
    <property type="molecule type" value="Genomic_DNA"/>
</dbReference>
<dbReference type="RefSeq" id="WP_375520180.1">
    <property type="nucleotide sequence ID" value="NZ_JBHIRY010000009.1"/>
</dbReference>
<name>A0ABV5C0H9_9BACL</name>
<evidence type="ECO:0000313" key="2">
    <source>
        <dbReference type="Proteomes" id="UP001580430"/>
    </source>
</evidence>
<reference evidence="1 2" key="1">
    <citation type="submission" date="2024-09" db="EMBL/GenBank/DDBJ databases">
        <title>Paenibacillus zeirhizospherea sp. nov., isolated from surface of the maize (Zea mays) roots in a horticulture field, Hungary.</title>
        <authorList>
            <person name="Marton D."/>
            <person name="Farkas M."/>
            <person name="Bedics A."/>
            <person name="Toth E."/>
            <person name="Tancsics A."/>
            <person name="Boka K."/>
            <person name="Marati G."/>
            <person name="Kriszt B."/>
            <person name="Cserhati M."/>
        </authorList>
    </citation>
    <scope>NUCLEOTIDE SEQUENCE [LARGE SCALE GENOMIC DNA]</scope>
    <source>
        <strain evidence="1 2">JCM 18446</strain>
    </source>
</reference>
<accession>A0ABV5C0H9</accession>
<dbReference type="Proteomes" id="UP001580430">
    <property type="component" value="Unassembled WGS sequence"/>
</dbReference>
<proteinExistence type="predicted"/>
<dbReference type="InterPro" id="IPR056209">
    <property type="entry name" value="SU10_adaptor"/>
</dbReference>
<organism evidence="1 2">
    <name type="scientific">Paenibacillus medicaginis</name>
    <dbReference type="NCBI Taxonomy" id="1470560"/>
    <lineage>
        <taxon>Bacteria</taxon>
        <taxon>Bacillati</taxon>
        <taxon>Bacillota</taxon>
        <taxon>Bacilli</taxon>
        <taxon>Bacillales</taxon>
        <taxon>Paenibacillaceae</taxon>
        <taxon>Paenibacillus</taxon>
    </lineage>
</organism>
<protein>
    <submittedName>
        <fullName evidence="1">Uncharacterized protein</fullName>
    </submittedName>
</protein>
<dbReference type="Pfam" id="PF24175">
    <property type="entry name" value="SU10_adaptor"/>
    <property type="match status" value="1"/>
</dbReference>
<sequence length="193" mass="22100">MKVSDVVEEIIEKSPHTLSPASILRKITNIRDRLLRNLGSAQQQSETVCTAIDLNKDQASYTLPCPQSAVTEVTMLVDDRYIRLPLRQFHNASIKPYHYFQAGQIGIVPTPQEDVPYGIKVFHAPVLYPLRLQDMDKDTGFDPDYDMLLVYGVLREITSGAEAQEYSAKYDQLYIEYQSASNGYERYSVDERW</sequence>
<evidence type="ECO:0000313" key="1">
    <source>
        <dbReference type="EMBL" id="MFB5761031.1"/>
    </source>
</evidence>
<keyword evidence="2" id="KW-1185">Reference proteome</keyword>